<dbReference type="RefSeq" id="WP_009331793.1">
    <property type="nucleotide sequence ID" value="NZ_CP062790.1"/>
</dbReference>
<keyword evidence="2" id="KW-1185">Reference proteome</keyword>
<reference evidence="1 2" key="1">
    <citation type="submission" date="2016-07" db="EMBL/GenBank/DDBJ databases">
        <title>Bacillus oceanisediminis whole genome.</title>
        <authorList>
            <person name="Pal Y."/>
            <person name="Verma A."/>
            <person name="Mual P."/>
            <person name="Srinivasan K."/>
        </authorList>
    </citation>
    <scope>NUCLEOTIDE SEQUENCE [LARGE SCALE GENOMIC DNA]</scope>
    <source>
        <strain evidence="1 2">Bhandara28</strain>
    </source>
</reference>
<comment type="caution">
    <text evidence="1">The sequence shown here is derived from an EMBL/GenBank/DDBJ whole genome shotgun (WGS) entry which is preliminary data.</text>
</comment>
<accession>A0ABX3CUM6</accession>
<sequence>MNRGHGNWKCLACSPVSKDTHIQALNDYALLINPTITNKEAQNYLGSLSSDTAKRILKQTCGVSAGNKKGKRYFIPFDEV</sequence>
<dbReference type="Proteomes" id="UP000180194">
    <property type="component" value="Unassembled WGS sequence"/>
</dbReference>
<evidence type="ECO:0000313" key="1">
    <source>
        <dbReference type="EMBL" id="OHX49184.1"/>
    </source>
</evidence>
<protein>
    <submittedName>
        <fullName evidence="1">Uncharacterized protein</fullName>
    </submittedName>
</protein>
<proteinExistence type="predicted"/>
<evidence type="ECO:0000313" key="2">
    <source>
        <dbReference type="Proteomes" id="UP000180194"/>
    </source>
</evidence>
<organism evidence="1 2">
    <name type="scientific">Cytobacillus oceanisediminis</name>
    <dbReference type="NCBI Taxonomy" id="665099"/>
    <lineage>
        <taxon>Bacteria</taxon>
        <taxon>Bacillati</taxon>
        <taxon>Bacillota</taxon>
        <taxon>Bacilli</taxon>
        <taxon>Bacillales</taxon>
        <taxon>Bacillaceae</taxon>
        <taxon>Cytobacillus</taxon>
    </lineage>
</organism>
<gene>
    <name evidence="1" type="ORF">BBV17_00270</name>
</gene>
<dbReference type="EMBL" id="MBRJ01000012">
    <property type="protein sequence ID" value="OHX49184.1"/>
    <property type="molecule type" value="Genomic_DNA"/>
</dbReference>
<name>A0ABX3CUM6_9BACI</name>